<gene>
    <name evidence="2" type="ORF">SASPL_145412</name>
</gene>
<protein>
    <submittedName>
        <fullName evidence="2">Uncharacterized protein</fullName>
    </submittedName>
</protein>
<accession>A0A8X8WH18</accession>
<feature type="compositionally biased region" description="Polar residues" evidence="1">
    <location>
        <begin position="124"/>
        <end position="139"/>
    </location>
</feature>
<evidence type="ECO:0000256" key="1">
    <source>
        <dbReference type="SAM" id="MobiDB-lite"/>
    </source>
</evidence>
<comment type="caution">
    <text evidence="2">The sequence shown here is derived from an EMBL/GenBank/DDBJ whole genome shotgun (WGS) entry which is preliminary data.</text>
</comment>
<evidence type="ECO:0000313" key="2">
    <source>
        <dbReference type="EMBL" id="KAG6394822.1"/>
    </source>
</evidence>
<reference evidence="2" key="2">
    <citation type="submission" date="2020-08" db="EMBL/GenBank/DDBJ databases">
        <title>Plant Genome Project.</title>
        <authorList>
            <person name="Zhang R.-G."/>
        </authorList>
    </citation>
    <scope>NUCLEOTIDE SEQUENCE</scope>
    <source>
        <strain evidence="2">Huo1</strain>
        <tissue evidence="2">Leaf</tissue>
    </source>
</reference>
<dbReference type="EMBL" id="PNBA02000017">
    <property type="protein sequence ID" value="KAG6394822.1"/>
    <property type="molecule type" value="Genomic_DNA"/>
</dbReference>
<proteinExistence type="predicted"/>
<dbReference type="AlphaFoldDB" id="A0A8X8WH18"/>
<dbReference type="Proteomes" id="UP000298416">
    <property type="component" value="Unassembled WGS sequence"/>
</dbReference>
<name>A0A8X8WH18_SALSN</name>
<organism evidence="2">
    <name type="scientific">Salvia splendens</name>
    <name type="common">Scarlet sage</name>
    <dbReference type="NCBI Taxonomy" id="180675"/>
    <lineage>
        <taxon>Eukaryota</taxon>
        <taxon>Viridiplantae</taxon>
        <taxon>Streptophyta</taxon>
        <taxon>Embryophyta</taxon>
        <taxon>Tracheophyta</taxon>
        <taxon>Spermatophyta</taxon>
        <taxon>Magnoliopsida</taxon>
        <taxon>eudicotyledons</taxon>
        <taxon>Gunneridae</taxon>
        <taxon>Pentapetalae</taxon>
        <taxon>asterids</taxon>
        <taxon>lamiids</taxon>
        <taxon>Lamiales</taxon>
        <taxon>Lamiaceae</taxon>
        <taxon>Nepetoideae</taxon>
        <taxon>Mentheae</taxon>
        <taxon>Salviinae</taxon>
        <taxon>Salvia</taxon>
        <taxon>Salvia subgen. Calosphace</taxon>
        <taxon>core Calosphace</taxon>
    </lineage>
</organism>
<sequence>MEEQLRSKWEELLDICFIEVQENRKVTNQRLLNLERNTSLLKQGLTSLAAQVGELEFNMGVLATTIGSKHTSGTLPSLPEINPKENCHVVQLRSRTTYQPPHAADLGSGRKEKEQGPTDFTPAADQSQGSATPLRSGSP</sequence>
<keyword evidence="3" id="KW-1185">Reference proteome</keyword>
<feature type="region of interest" description="Disordered" evidence="1">
    <location>
        <begin position="91"/>
        <end position="139"/>
    </location>
</feature>
<reference evidence="2" key="1">
    <citation type="submission" date="2018-01" db="EMBL/GenBank/DDBJ databases">
        <authorList>
            <person name="Mao J.F."/>
        </authorList>
    </citation>
    <scope>NUCLEOTIDE SEQUENCE</scope>
    <source>
        <strain evidence="2">Huo1</strain>
        <tissue evidence="2">Leaf</tissue>
    </source>
</reference>
<evidence type="ECO:0000313" key="3">
    <source>
        <dbReference type="Proteomes" id="UP000298416"/>
    </source>
</evidence>